<feature type="domain" description="Response regulatory" evidence="4">
    <location>
        <begin position="2"/>
        <end position="114"/>
    </location>
</feature>
<organism evidence="5 6">
    <name type="scientific">Mediterraneibacter gnavus</name>
    <name type="common">Ruminococcus gnavus</name>
    <dbReference type="NCBI Taxonomy" id="33038"/>
    <lineage>
        <taxon>Bacteria</taxon>
        <taxon>Bacillati</taxon>
        <taxon>Bacillota</taxon>
        <taxon>Clostridia</taxon>
        <taxon>Lachnospirales</taxon>
        <taxon>Lachnospiraceae</taxon>
        <taxon>Mediterraneibacter</taxon>
    </lineage>
</organism>
<evidence type="ECO:0000256" key="3">
    <source>
        <dbReference type="PROSITE-ProRule" id="PRU00169"/>
    </source>
</evidence>
<dbReference type="RefSeq" id="WP_118444428.1">
    <property type="nucleotide sequence ID" value="NZ_JBCPGC010000056.1"/>
</dbReference>
<dbReference type="AlphaFoldDB" id="A0A415SAN3"/>
<comment type="function">
    <text evidence="2">May play the central regulatory role in sporulation. It may be an element of the effector pathway responsible for the activation of sporulation genes in response to nutritional stress. Spo0A may act in concert with spo0H (a sigma factor) to control the expression of some genes that are critical to the sporulation process.</text>
</comment>
<dbReference type="Proteomes" id="UP000285610">
    <property type="component" value="Unassembled WGS sequence"/>
</dbReference>
<dbReference type="InterPro" id="IPR011006">
    <property type="entry name" value="CheY-like_superfamily"/>
</dbReference>
<evidence type="ECO:0000313" key="6">
    <source>
        <dbReference type="Proteomes" id="UP000285610"/>
    </source>
</evidence>
<protein>
    <recommendedName>
        <fullName evidence="1">Stage 0 sporulation protein A homolog</fullName>
    </recommendedName>
</protein>
<evidence type="ECO:0000256" key="1">
    <source>
        <dbReference type="ARBA" id="ARBA00018672"/>
    </source>
</evidence>
<name>A0A415SAN3_MEDGN</name>
<dbReference type="GO" id="GO:0000160">
    <property type="term" value="P:phosphorelay signal transduction system"/>
    <property type="evidence" value="ECO:0007669"/>
    <property type="project" value="InterPro"/>
</dbReference>
<feature type="modified residue" description="4-aspartylphosphate" evidence="3">
    <location>
        <position position="50"/>
    </location>
</feature>
<sequence length="127" mass="14977">MKILLISDSLEVYQQTKRLMESQNELQLLSFGAFKIQEIVVCDILVIHFDYIMVTAKEFKTILDAKCKRKVPILALLEQSSISDQFEVLAAGALDYLERPVTDELYAQKLGEMYKWKWYYDWEKTRN</sequence>
<accession>A0A415SAN3</accession>
<proteinExistence type="predicted"/>
<comment type="caution">
    <text evidence="5">The sequence shown here is derived from an EMBL/GenBank/DDBJ whole genome shotgun (WGS) entry which is preliminary data.</text>
</comment>
<dbReference type="PROSITE" id="PS50110">
    <property type="entry name" value="RESPONSE_REGULATORY"/>
    <property type="match status" value="1"/>
</dbReference>
<dbReference type="EMBL" id="QRQE01000013">
    <property type="protein sequence ID" value="RHM77633.1"/>
    <property type="molecule type" value="Genomic_DNA"/>
</dbReference>
<dbReference type="InterPro" id="IPR001789">
    <property type="entry name" value="Sig_transdc_resp-reg_receiver"/>
</dbReference>
<evidence type="ECO:0000256" key="2">
    <source>
        <dbReference type="ARBA" id="ARBA00024867"/>
    </source>
</evidence>
<keyword evidence="3" id="KW-0597">Phosphoprotein</keyword>
<evidence type="ECO:0000313" key="5">
    <source>
        <dbReference type="EMBL" id="RHM77633.1"/>
    </source>
</evidence>
<dbReference type="SUPFAM" id="SSF52172">
    <property type="entry name" value="CheY-like"/>
    <property type="match status" value="1"/>
</dbReference>
<reference evidence="5 6" key="1">
    <citation type="submission" date="2018-08" db="EMBL/GenBank/DDBJ databases">
        <title>A genome reference for cultivated species of the human gut microbiota.</title>
        <authorList>
            <person name="Zou Y."/>
            <person name="Xue W."/>
            <person name="Luo G."/>
        </authorList>
    </citation>
    <scope>NUCLEOTIDE SEQUENCE [LARGE SCALE GENOMIC DNA]</scope>
    <source>
        <strain evidence="5 6">AF33-12</strain>
    </source>
</reference>
<gene>
    <name evidence="5" type="ORF">DWZ50_06720</name>
</gene>
<dbReference type="Gene3D" id="3.40.50.2300">
    <property type="match status" value="1"/>
</dbReference>
<evidence type="ECO:0000259" key="4">
    <source>
        <dbReference type="PROSITE" id="PS50110"/>
    </source>
</evidence>